<feature type="non-terminal residue" evidence="1">
    <location>
        <position position="119"/>
    </location>
</feature>
<dbReference type="AlphaFoldDB" id="A0A0D0D5M3"/>
<proteinExistence type="predicted"/>
<feature type="non-terminal residue" evidence="1">
    <location>
        <position position="1"/>
    </location>
</feature>
<gene>
    <name evidence="1" type="ORF">PAXRUDRAFT_795397</name>
</gene>
<protein>
    <submittedName>
        <fullName evidence="1">Uncharacterized protein</fullName>
    </submittedName>
</protein>
<name>A0A0D0D5M3_9AGAM</name>
<sequence>SDMEFSDNGVTHSIIGLSDGNLTADELDKVTDEEISEISQDMYFSHSEVRQISSCGQPKKTPTPPITPPPHLSLAVLCLLKSRLIMSSQKVTMGPSSIRNNLHTSSAHVHCPLGCCGRN</sequence>
<organism evidence="1 2">
    <name type="scientific">Paxillus rubicundulus Ve08.2h10</name>
    <dbReference type="NCBI Taxonomy" id="930991"/>
    <lineage>
        <taxon>Eukaryota</taxon>
        <taxon>Fungi</taxon>
        <taxon>Dikarya</taxon>
        <taxon>Basidiomycota</taxon>
        <taxon>Agaricomycotina</taxon>
        <taxon>Agaricomycetes</taxon>
        <taxon>Agaricomycetidae</taxon>
        <taxon>Boletales</taxon>
        <taxon>Paxilineae</taxon>
        <taxon>Paxillaceae</taxon>
        <taxon>Paxillus</taxon>
    </lineage>
</organism>
<reference evidence="2" key="2">
    <citation type="submission" date="2015-01" db="EMBL/GenBank/DDBJ databases">
        <title>Evolutionary Origins and Diversification of the Mycorrhizal Mutualists.</title>
        <authorList>
            <consortium name="DOE Joint Genome Institute"/>
            <consortium name="Mycorrhizal Genomics Consortium"/>
            <person name="Kohler A."/>
            <person name="Kuo A."/>
            <person name="Nagy L.G."/>
            <person name="Floudas D."/>
            <person name="Copeland A."/>
            <person name="Barry K.W."/>
            <person name="Cichocki N."/>
            <person name="Veneault-Fourrey C."/>
            <person name="LaButti K."/>
            <person name="Lindquist E.A."/>
            <person name="Lipzen A."/>
            <person name="Lundell T."/>
            <person name="Morin E."/>
            <person name="Murat C."/>
            <person name="Riley R."/>
            <person name="Ohm R."/>
            <person name="Sun H."/>
            <person name="Tunlid A."/>
            <person name="Henrissat B."/>
            <person name="Grigoriev I.V."/>
            <person name="Hibbett D.S."/>
            <person name="Martin F."/>
        </authorList>
    </citation>
    <scope>NUCLEOTIDE SEQUENCE [LARGE SCALE GENOMIC DNA]</scope>
    <source>
        <strain evidence="2">Ve08.2h10</strain>
    </source>
</reference>
<dbReference type="EMBL" id="KN825330">
    <property type="protein sequence ID" value="KIK91957.1"/>
    <property type="molecule type" value="Genomic_DNA"/>
</dbReference>
<accession>A0A0D0D5M3</accession>
<evidence type="ECO:0000313" key="2">
    <source>
        <dbReference type="Proteomes" id="UP000054538"/>
    </source>
</evidence>
<reference evidence="1 2" key="1">
    <citation type="submission" date="2014-04" db="EMBL/GenBank/DDBJ databases">
        <authorList>
            <consortium name="DOE Joint Genome Institute"/>
            <person name="Kuo A."/>
            <person name="Kohler A."/>
            <person name="Jargeat P."/>
            <person name="Nagy L.G."/>
            <person name="Floudas D."/>
            <person name="Copeland A."/>
            <person name="Barry K.W."/>
            <person name="Cichocki N."/>
            <person name="Veneault-Fourrey C."/>
            <person name="LaButti K."/>
            <person name="Lindquist E.A."/>
            <person name="Lipzen A."/>
            <person name="Lundell T."/>
            <person name="Morin E."/>
            <person name="Murat C."/>
            <person name="Sun H."/>
            <person name="Tunlid A."/>
            <person name="Henrissat B."/>
            <person name="Grigoriev I.V."/>
            <person name="Hibbett D.S."/>
            <person name="Martin F."/>
            <person name="Nordberg H.P."/>
            <person name="Cantor M.N."/>
            <person name="Hua S.X."/>
        </authorList>
    </citation>
    <scope>NUCLEOTIDE SEQUENCE [LARGE SCALE GENOMIC DNA]</scope>
    <source>
        <strain evidence="1 2">Ve08.2h10</strain>
    </source>
</reference>
<dbReference type="InParanoid" id="A0A0D0D5M3"/>
<evidence type="ECO:0000313" key="1">
    <source>
        <dbReference type="EMBL" id="KIK91957.1"/>
    </source>
</evidence>
<dbReference type="HOGENOM" id="CLU_2067033_0_0_1"/>
<dbReference type="Proteomes" id="UP000054538">
    <property type="component" value="Unassembled WGS sequence"/>
</dbReference>
<keyword evidence="2" id="KW-1185">Reference proteome</keyword>